<dbReference type="InterPro" id="IPR005183">
    <property type="entry name" value="DUF305_CopM-like"/>
</dbReference>
<gene>
    <name evidence="4" type="ORF">FHR72_000309</name>
</gene>
<dbReference type="RefSeq" id="WP_183466137.1">
    <property type="nucleotide sequence ID" value="NZ_JACHVU010000001.1"/>
</dbReference>
<keyword evidence="5" id="KW-1185">Reference proteome</keyword>
<feature type="chain" id="PRO_5039512347" evidence="2">
    <location>
        <begin position="20"/>
        <end position="207"/>
    </location>
</feature>
<name>A0A839Q6P2_MYCIR</name>
<accession>A0A839Q6P2</accession>
<evidence type="ECO:0000313" key="5">
    <source>
        <dbReference type="Proteomes" id="UP000550501"/>
    </source>
</evidence>
<dbReference type="Pfam" id="PF03713">
    <property type="entry name" value="DUF305"/>
    <property type="match status" value="1"/>
</dbReference>
<dbReference type="EMBL" id="JACHVU010000001">
    <property type="protein sequence ID" value="MBB2988852.1"/>
    <property type="molecule type" value="Genomic_DNA"/>
</dbReference>
<dbReference type="PANTHER" id="PTHR36933:SF1">
    <property type="entry name" value="SLL0788 PROTEIN"/>
    <property type="match status" value="1"/>
</dbReference>
<dbReference type="Proteomes" id="UP000550501">
    <property type="component" value="Unassembled WGS sequence"/>
</dbReference>
<proteinExistence type="predicted"/>
<evidence type="ECO:0000256" key="2">
    <source>
        <dbReference type="SAM" id="SignalP"/>
    </source>
</evidence>
<feature type="region of interest" description="Disordered" evidence="1">
    <location>
        <begin position="27"/>
        <end position="47"/>
    </location>
</feature>
<feature type="signal peptide" evidence="2">
    <location>
        <begin position="1"/>
        <end position="19"/>
    </location>
</feature>
<organism evidence="4 5">
    <name type="scientific">Mycolicibacterium iranicum</name>
    <name type="common">Mycobacterium iranicum</name>
    <dbReference type="NCBI Taxonomy" id="912594"/>
    <lineage>
        <taxon>Bacteria</taxon>
        <taxon>Bacillati</taxon>
        <taxon>Actinomycetota</taxon>
        <taxon>Actinomycetes</taxon>
        <taxon>Mycobacteriales</taxon>
        <taxon>Mycobacteriaceae</taxon>
        <taxon>Mycolicibacterium</taxon>
    </lineage>
</organism>
<dbReference type="PROSITE" id="PS51257">
    <property type="entry name" value="PROKAR_LIPOPROTEIN"/>
    <property type="match status" value="1"/>
</dbReference>
<evidence type="ECO:0000256" key="1">
    <source>
        <dbReference type="SAM" id="MobiDB-lite"/>
    </source>
</evidence>
<keyword evidence="2" id="KW-0732">Signal</keyword>
<feature type="domain" description="DUF305" evidence="3">
    <location>
        <begin position="54"/>
        <end position="203"/>
    </location>
</feature>
<dbReference type="AlphaFoldDB" id="A0A839Q6P2"/>
<evidence type="ECO:0000259" key="3">
    <source>
        <dbReference type="Pfam" id="PF03713"/>
    </source>
</evidence>
<dbReference type="Gene3D" id="1.20.1260.10">
    <property type="match status" value="1"/>
</dbReference>
<dbReference type="PANTHER" id="PTHR36933">
    <property type="entry name" value="SLL0788 PROTEIN"/>
    <property type="match status" value="1"/>
</dbReference>
<sequence>MTPLLVRLIAALATLFVVAGCGGDAGSAGEGQSASASPETSAISSDAAGHNAADVSFATAMVAHHQQAIELSTLVAQRSTAPGLVALADQIVAVQQPEVNILNVFLVQWNENPGAATGSGTEGSATEPQAPGMVDDVTVARLESSSGPQFDRLWLESMIGQHRGGVAIADREIAEGENVDAISIAKAIKAGLTPQIGQMTTMLEGMP</sequence>
<dbReference type="InterPro" id="IPR012347">
    <property type="entry name" value="Ferritin-like"/>
</dbReference>
<evidence type="ECO:0000313" key="4">
    <source>
        <dbReference type="EMBL" id="MBB2988852.1"/>
    </source>
</evidence>
<protein>
    <submittedName>
        <fullName evidence="4">Uncharacterized protein (DUF305 family)</fullName>
    </submittedName>
</protein>
<comment type="caution">
    <text evidence="4">The sequence shown here is derived from an EMBL/GenBank/DDBJ whole genome shotgun (WGS) entry which is preliminary data.</text>
</comment>
<reference evidence="4 5" key="1">
    <citation type="submission" date="2020-08" db="EMBL/GenBank/DDBJ databases">
        <title>The Agave Microbiome: Exploring the role of microbial communities in plant adaptations to desert environments.</title>
        <authorList>
            <person name="Partida-Martinez L.P."/>
        </authorList>
    </citation>
    <scope>NUCLEOTIDE SEQUENCE [LARGE SCALE GENOMIC DNA]</scope>
    <source>
        <strain evidence="4 5">AT2.18</strain>
    </source>
</reference>